<accession>G2X5W5</accession>
<gene>
    <name evidence="1" type="ORF">VDAG_05620</name>
</gene>
<name>G2X5W5_VERDV</name>
<evidence type="ECO:0000313" key="1">
    <source>
        <dbReference type="EMBL" id="EGY14456.1"/>
    </source>
</evidence>
<dbReference type="AlphaFoldDB" id="G2X5W5"/>
<sequence length="96" mass="10378">MRLLRLKTLPSFAASSSSGLLYLFSRALGANSSCHLSNLGSYKVNRRLCTTRRLSASAPLGCCTINGEGELISWEYGVSLCSRGLVACERMVCELV</sequence>
<dbReference type="KEGG" id="vda:VDAG_05620"/>
<evidence type="ECO:0000313" key="2">
    <source>
        <dbReference type="Proteomes" id="UP000001611"/>
    </source>
</evidence>
<reference evidence="1 2" key="1">
    <citation type="submission" date="2008-03" db="EMBL/GenBank/DDBJ databases">
        <title>The Genome Sequence of Verticillium dahliae VdLs.17.</title>
        <authorList>
            <consortium name="The Broad Institute Genome Sequencing Platform"/>
            <person name="Ma L.-J.J."/>
            <person name="Klosterman S.J."/>
            <person name="Subbarao K."/>
            <person name="Dobinson K."/>
            <person name="Veronese P."/>
            <person name="Kang S."/>
            <person name="Gold S.E."/>
            <person name="Young S."/>
            <person name="Jaffe D."/>
            <person name="Gnerre S."/>
            <person name="Berlin A."/>
            <person name="Heiman D."/>
            <person name="Hepburn T."/>
            <person name="Sykes S."/>
            <person name="Alvarado L."/>
            <person name="Kodira C.D."/>
            <person name="Lander E."/>
            <person name="Galagan J."/>
            <person name="Nusbaum C."/>
            <person name="Birren B."/>
        </authorList>
    </citation>
    <scope>NUCLEOTIDE SEQUENCE [LARGE SCALE GENOMIC DNA]</scope>
    <source>
        <strain evidence="2">VdLs.17 / ATCC MYA-4575 / FGSC 10137</strain>
    </source>
</reference>
<keyword evidence="2" id="KW-1185">Reference proteome</keyword>
<dbReference type="RefSeq" id="XP_009650810.1">
    <property type="nucleotide sequence ID" value="XM_009652515.1"/>
</dbReference>
<dbReference type="Proteomes" id="UP000001611">
    <property type="component" value="Chromosome 2"/>
</dbReference>
<dbReference type="GeneID" id="20707083"/>
<dbReference type="InParanoid" id="G2X5W5"/>
<protein>
    <submittedName>
        <fullName evidence="1">Uncharacterized protein</fullName>
    </submittedName>
</protein>
<dbReference type="HOGENOM" id="CLU_2361335_0_0_1"/>
<organism evidence="1 2">
    <name type="scientific">Verticillium dahliae (strain VdLs.17 / ATCC MYA-4575 / FGSC 10137)</name>
    <name type="common">Verticillium wilt</name>
    <dbReference type="NCBI Taxonomy" id="498257"/>
    <lineage>
        <taxon>Eukaryota</taxon>
        <taxon>Fungi</taxon>
        <taxon>Dikarya</taxon>
        <taxon>Ascomycota</taxon>
        <taxon>Pezizomycotina</taxon>
        <taxon>Sordariomycetes</taxon>
        <taxon>Hypocreomycetidae</taxon>
        <taxon>Glomerellales</taxon>
        <taxon>Plectosphaerellaceae</taxon>
        <taxon>Verticillium</taxon>
    </lineage>
</organism>
<dbReference type="EMBL" id="DS572704">
    <property type="protein sequence ID" value="EGY14456.1"/>
    <property type="molecule type" value="Genomic_DNA"/>
</dbReference>
<proteinExistence type="predicted"/>